<sequence length="168" mass="18598">MARALLALDFWADATCIIQEGVADSKREFGVTNQIYSDGAFLSIYSPAPSSNSESLRQDTHQPVPKLPLSLKLPPTVRGSINLRFASTTVGVLSMPSECQVSRQPPQPAAAVCSFKEQLLSISFSYSPQEQFKQPNTSPRQEPAYLKYQNPYITSSRSPRWNTRSDLA</sequence>
<dbReference type="Pfam" id="PF06985">
    <property type="entry name" value="HET"/>
    <property type="match status" value="1"/>
</dbReference>
<dbReference type="RefSeq" id="XP_066675612.1">
    <property type="nucleotide sequence ID" value="XM_066805839.1"/>
</dbReference>
<name>A0ABR1XDU7_9PEZI</name>
<evidence type="ECO:0000313" key="2">
    <source>
        <dbReference type="EMBL" id="KAK8094839.1"/>
    </source>
</evidence>
<gene>
    <name evidence="2" type="ORF">PG997_001524</name>
</gene>
<accession>A0ABR1XDU7</accession>
<dbReference type="Proteomes" id="UP001433268">
    <property type="component" value="Unassembled WGS sequence"/>
</dbReference>
<reference evidence="2 3" key="1">
    <citation type="submission" date="2023-01" db="EMBL/GenBank/DDBJ databases">
        <title>Analysis of 21 Apiospora genomes using comparative genomics revels a genus with tremendous synthesis potential of carbohydrate active enzymes and secondary metabolites.</title>
        <authorList>
            <person name="Sorensen T."/>
        </authorList>
    </citation>
    <scope>NUCLEOTIDE SEQUENCE [LARGE SCALE GENOMIC DNA]</scope>
    <source>
        <strain evidence="2 3">CBS 114990</strain>
    </source>
</reference>
<organism evidence="2 3">
    <name type="scientific">Apiospora hydei</name>
    <dbReference type="NCBI Taxonomy" id="1337664"/>
    <lineage>
        <taxon>Eukaryota</taxon>
        <taxon>Fungi</taxon>
        <taxon>Dikarya</taxon>
        <taxon>Ascomycota</taxon>
        <taxon>Pezizomycotina</taxon>
        <taxon>Sordariomycetes</taxon>
        <taxon>Xylariomycetidae</taxon>
        <taxon>Amphisphaeriales</taxon>
        <taxon>Apiosporaceae</taxon>
        <taxon>Apiospora</taxon>
    </lineage>
</organism>
<comment type="caution">
    <text evidence="2">The sequence shown here is derived from an EMBL/GenBank/DDBJ whole genome shotgun (WGS) entry which is preliminary data.</text>
</comment>
<keyword evidence="3" id="KW-1185">Reference proteome</keyword>
<dbReference type="EMBL" id="JAQQWN010000002">
    <property type="protein sequence ID" value="KAK8094839.1"/>
    <property type="molecule type" value="Genomic_DNA"/>
</dbReference>
<dbReference type="GeneID" id="92038899"/>
<dbReference type="InterPro" id="IPR010730">
    <property type="entry name" value="HET"/>
</dbReference>
<protein>
    <recommendedName>
        <fullName evidence="1">Heterokaryon incompatibility domain-containing protein</fullName>
    </recommendedName>
</protein>
<evidence type="ECO:0000259" key="1">
    <source>
        <dbReference type="Pfam" id="PF06985"/>
    </source>
</evidence>
<proteinExistence type="predicted"/>
<evidence type="ECO:0000313" key="3">
    <source>
        <dbReference type="Proteomes" id="UP001433268"/>
    </source>
</evidence>
<feature type="domain" description="Heterokaryon incompatibility" evidence="1">
    <location>
        <begin position="10"/>
        <end position="60"/>
    </location>
</feature>